<evidence type="ECO:0000256" key="10">
    <source>
        <dbReference type="SAM" id="MobiDB-lite"/>
    </source>
</evidence>
<evidence type="ECO:0000256" key="9">
    <source>
        <dbReference type="RuleBase" id="RU000461"/>
    </source>
</evidence>
<evidence type="ECO:0000256" key="7">
    <source>
        <dbReference type="ARBA" id="ARBA00023033"/>
    </source>
</evidence>
<dbReference type="InterPro" id="IPR002403">
    <property type="entry name" value="Cyt_P450_E_grp-IV"/>
</dbReference>
<proteinExistence type="inferred from homology"/>
<gene>
    <name evidence="11" type="ORF">NPX13_g385</name>
</gene>
<evidence type="ECO:0000313" key="11">
    <source>
        <dbReference type="EMBL" id="KAJ3580183.1"/>
    </source>
</evidence>
<dbReference type="EMBL" id="JANPWZ010000024">
    <property type="protein sequence ID" value="KAJ3580183.1"/>
    <property type="molecule type" value="Genomic_DNA"/>
</dbReference>
<accession>A0A9W8NPH1</accession>
<dbReference type="CDD" id="cd11062">
    <property type="entry name" value="CYP58-like"/>
    <property type="match status" value="1"/>
</dbReference>
<dbReference type="PROSITE" id="PS00086">
    <property type="entry name" value="CYTOCHROME_P450"/>
    <property type="match status" value="1"/>
</dbReference>
<evidence type="ECO:0000256" key="6">
    <source>
        <dbReference type="ARBA" id="ARBA00023004"/>
    </source>
</evidence>
<dbReference type="InterPro" id="IPR001128">
    <property type="entry name" value="Cyt_P450"/>
</dbReference>
<evidence type="ECO:0000256" key="1">
    <source>
        <dbReference type="ARBA" id="ARBA00001971"/>
    </source>
</evidence>
<dbReference type="GO" id="GO:0020037">
    <property type="term" value="F:heme binding"/>
    <property type="evidence" value="ECO:0007669"/>
    <property type="project" value="InterPro"/>
</dbReference>
<keyword evidence="5 9" id="KW-0560">Oxidoreductase</keyword>
<dbReference type="Gene3D" id="1.10.630.10">
    <property type="entry name" value="Cytochrome P450"/>
    <property type="match status" value="1"/>
</dbReference>
<dbReference type="GO" id="GO:0016705">
    <property type="term" value="F:oxidoreductase activity, acting on paired donors, with incorporation or reduction of molecular oxygen"/>
    <property type="evidence" value="ECO:0007669"/>
    <property type="project" value="InterPro"/>
</dbReference>
<dbReference type="PANTHER" id="PTHR24305">
    <property type="entry name" value="CYTOCHROME P450"/>
    <property type="match status" value="1"/>
</dbReference>
<keyword evidence="6 8" id="KW-0408">Iron</keyword>
<dbReference type="InterPro" id="IPR036396">
    <property type="entry name" value="Cyt_P450_sf"/>
</dbReference>
<sequence length="462" mass="52654">MHREYGPIVRITPNEVHWNDPDFIDTIYPGPHRKTDKPLWFSQRTGTPYSIVSTPSHGLHRRRRNALNSFFSIASIRRLEPIMKKYTGEMILRMEKAGKTNEIIQMHSVFKALTSDVITEYAFGESLGFMFAADLGKKFFESTDVFFFLTHVFGLIPWVVHYVQNMPSWLVKVLAPQLSELRDRQDWWIAKVREIRASPNPERVKSTIFEGIINSSLPPKEKTDKRLASEAQLVVFAGEGTTAHTLTCCLYQLLSNKHEVWKLKAELEAAVPDPSNVQLSQIDSLPYLNAVIQEAVRLHPGVMARQVRISPETPIVYTDKVRCKSYVIPPKTVTSMSPLDIHMHPDAFGPDAYEYRPQRWIDNPKLARYFMGFSRGSRNCVGTTLARREMAIILATIFLKWDIYDGTPGQSQTLELYDTERSRDIDANADYIIPAPAASSKGLRVKVRNQAPNSKTLESKSV</sequence>
<evidence type="ECO:0000256" key="5">
    <source>
        <dbReference type="ARBA" id="ARBA00023002"/>
    </source>
</evidence>
<dbReference type="GO" id="GO:0004497">
    <property type="term" value="F:monooxygenase activity"/>
    <property type="evidence" value="ECO:0007669"/>
    <property type="project" value="UniProtKB-KW"/>
</dbReference>
<dbReference type="SUPFAM" id="SSF48264">
    <property type="entry name" value="Cytochrome P450"/>
    <property type="match status" value="1"/>
</dbReference>
<dbReference type="AlphaFoldDB" id="A0A9W8NPH1"/>
<dbReference type="GO" id="GO:0005506">
    <property type="term" value="F:iron ion binding"/>
    <property type="evidence" value="ECO:0007669"/>
    <property type="project" value="InterPro"/>
</dbReference>
<keyword evidence="12" id="KW-1185">Reference proteome</keyword>
<dbReference type="PANTHER" id="PTHR24305:SF157">
    <property type="entry name" value="N-ACETYLTRYPTOPHAN 6-HYDROXYLASE IVOC-RELATED"/>
    <property type="match status" value="1"/>
</dbReference>
<keyword evidence="7 9" id="KW-0503">Monooxygenase</keyword>
<evidence type="ECO:0000256" key="4">
    <source>
        <dbReference type="ARBA" id="ARBA00022723"/>
    </source>
</evidence>
<evidence type="ECO:0000313" key="12">
    <source>
        <dbReference type="Proteomes" id="UP001148614"/>
    </source>
</evidence>
<keyword evidence="3 8" id="KW-0349">Heme</keyword>
<feature type="region of interest" description="Disordered" evidence="10">
    <location>
        <begin position="443"/>
        <end position="462"/>
    </location>
</feature>
<reference evidence="11" key="1">
    <citation type="submission" date="2022-07" db="EMBL/GenBank/DDBJ databases">
        <title>Genome Sequence of Xylaria arbuscula.</title>
        <authorList>
            <person name="Buettner E."/>
        </authorList>
    </citation>
    <scope>NUCLEOTIDE SEQUENCE</scope>
    <source>
        <strain evidence="11">VT107</strain>
    </source>
</reference>
<feature type="binding site" description="axial binding residue" evidence="8">
    <location>
        <position position="380"/>
    </location>
    <ligand>
        <name>heme</name>
        <dbReference type="ChEBI" id="CHEBI:30413"/>
    </ligand>
    <ligandPart>
        <name>Fe</name>
        <dbReference type="ChEBI" id="CHEBI:18248"/>
    </ligandPart>
</feature>
<evidence type="ECO:0000256" key="3">
    <source>
        <dbReference type="ARBA" id="ARBA00022617"/>
    </source>
</evidence>
<comment type="similarity">
    <text evidence="2 9">Belongs to the cytochrome P450 family.</text>
</comment>
<dbReference type="Proteomes" id="UP001148614">
    <property type="component" value="Unassembled WGS sequence"/>
</dbReference>
<comment type="cofactor">
    <cofactor evidence="1 8">
        <name>heme</name>
        <dbReference type="ChEBI" id="CHEBI:30413"/>
    </cofactor>
</comment>
<evidence type="ECO:0000256" key="8">
    <source>
        <dbReference type="PIRSR" id="PIRSR602403-1"/>
    </source>
</evidence>
<dbReference type="PRINTS" id="PR00465">
    <property type="entry name" value="EP450IV"/>
</dbReference>
<name>A0A9W8NPH1_9PEZI</name>
<protein>
    <recommendedName>
        <fullName evidence="13">Cytochrome P450</fullName>
    </recommendedName>
</protein>
<evidence type="ECO:0000256" key="2">
    <source>
        <dbReference type="ARBA" id="ARBA00010617"/>
    </source>
</evidence>
<dbReference type="VEuPathDB" id="FungiDB:F4678DRAFT_482903"/>
<dbReference type="InterPro" id="IPR050121">
    <property type="entry name" value="Cytochrome_P450_monoxygenase"/>
</dbReference>
<evidence type="ECO:0008006" key="13">
    <source>
        <dbReference type="Google" id="ProtNLM"/>
    </source>
</evidence>
<dbReference type="InterPro" id="IPR017972">
    <property type="entry name" value="Cyt_P450_CS"/>
</dbReference>
<organism evidence="11 12">
    <name type="scientific">Xylaria arbuscula</name>
    <dbReference type="NCBI Taxonomy" id="114810"/>
    <lineage>
        <taxon>Eukaryota</taxon>
        <taxon>Fungi</taxon>
        <taxon>Dikarya</taxon>
        <taxon>Ascomycota</taxon>
        <taxon>Pezizomycotina</taxon>
        <taxon>Sordariomycetes</taxon>
        <taxon>Xylariomycetidae</taxon>
        <taxon>Xylariales</taxon>
        <taxon>Xylariaceae</taxon>
        <taxon>Xylaria</taxon>
    </lineage>
</organism>
<keyword evidence="4 8" id="KW-0479">Metal-binding</keyword>
<comment type="caution">
    <text evidence="11">The sequence shown here is derived from an EMBL/GenBank/DDBJ whole genome shotgun (WGS) entry which is preliminary data.</text>
</comment>
<dbReference type="PRINTS" id="PR00385">
    <property type="entry name" value="P450"/>
</dbReference>
<dbReference type="Pfam" id="PF00067">
    <property type="entry name" value="p450"/>
    <property type="match status" value="1"/>
</dbReference>